<keyword evidence="2" id="KW-1133">Transmembrane helix</keyword>
<evidence type="ECO:0000256" key="2">
    <source>
        <dbReference type="SAM" id="Phobius"/>
    </source>
</evidence>
<sequence>MDNPADRHRPPLAPPPRQHSFPGAPVPRPVTPGQPYHGTMLPPDFILPYRHDPESPMPEYVPETGETGIVVHAAFYRWTFLPYAYLACKPRITVDGQRIPDTSWGANFIPVAPGLHHVRISTYPSAWAQMRLVIGAPWMELGFADAMIPVRDRHLTRTHYQSPLSKIFAGALGPQPREHFPGRRFYLVIQCMIGVLFAAIAGGILYSALFG</sequence>
<keyword evidence="2" id="KW-0812">Transmembrane</keyword>
<feature type="transmembrane region" description="Helical" evidence="2">
    <location>
        <begin position="185"/>
        <end position="209"/>
    </location>
</feature>
<dbReference type="AlphaFoldDB" id="A0A846YH69"/>
<keyword evidence="4" id="KW-1185">Reference proteome</keyword>
<dbReference type="EMBL" id="JAAXOT010000006">
    <property type="protein sequence ID" value="NKY57070.1"/>
    <property type="molecule type" value="Genomic_DNA"/>
</dbReference>
<evidence type="ECO:0000313" key="3">
    <source>
        <dbReference type="EMBL" id="NKY57070.1"/>
    </source>
</evidence>
<name>A0A846YH69_9NOCA</name>
<feature type="region of interest" description="Disordered" evidence="1">
    <location>
        <begin position="1"/>
        <end position="34"/>
    </location>
</feature>
<proteinExistence type="predicted"/>
<comment type="caution">
    <text evidence="3">The sequence shown here is derived from an EMBL/GenBank/DDBJ whole genome shotgun (WGS) entry which is preliminary data.</text>
</comment>
<accession>A0A846YH69</accession>
<evidence type="ECO:0000256" key="1">
    <source>
        <dbReference type="SAM" id="MobiDB-lite"/>
    </source>
</evidence>
<protein>
    <submittedName>
        <fullName evidence="3">Uncharacterized protein</fullName>
    </submittedName>
</protein>
<dbReference type="RefSeq" id="WP_157116617.1">
    <property type="nucleotide sequence ID" value="NZ_JAAXOT010000006.1"/>
</dbReference>
<keyword evidence="2" id="KW-0472">Membrane</keyword>
<reference evidence="3 4" key="1">
    <citation type="submission" date="2020-04" db="EMBL/GenBank/DDBJ databases">
        <title>MicrobeNet Type strains.</title>
        <authorList>
            <person name="Nicholson A.C."/>
        </authorList>
    </citation>
    <scope>NUCLEOTIDE SEQUENCE [LARGE SCALE GENOMIC DNA]</scope>
    <source>
        <strain evidence="3 4">JCM 3332</strain>
    </source>
</reference>
<gene>
    <name evidence="3" type="ORF">HGA15_13065</name>
</gene>
<evidence type="ECO:0000313" key="4">
    <source>
        <dbReference type="Proteomes" id="UP000570678"/>
    </source>
</evidence>
<organism evidence="3 4">
    <name type="scientific">Nocardia flavorosea</name>
    <dbReference type="NCBI Taxonomy" id="53429"/>
    <lineage>
        <taxon>Bacteria</taxon>
        <taxon>Bacillati</taxon>
        <taxon>Actinomycetota</taxon>
        <taxon>Actinomycetes</taxon>
        <taxon>Mycobacteriales</taxon>
        <taxon>Nocardiaceae</taxon>
        <taxon>Nocardia</taxon>
    </lineage>
</organism>
<dbReference type="Proteomes" id="UP000570678">
    <property type="component" value="Unassembled WGS sequence"/>
</dbReference>